<evidence type="ECO:0000313" key="2">
    <source>
        <dbReference type="Proteomes" id="UP001139462"/>
    </source>
</evidence>
<organism evidence="1 2">
    <name type="scientific">Aequorivita xiaoshiensis</name>
    <dbReference type="NCBI Taxonomy" id="2874476"/>
    <lineage>
        <taxon>Bacteria</taxon>
        <taxon>Pseudomonadati</taxon>
        <taxon>Bacteroidota</taxon>
        <taxon>Flavobacteriia</taxon>
        <taxon>Flavobacteriales</taxon>
        <taxon>Flavobacteriaceae</taxon>
        <taxon>Aequorivita</taxon>
    </lineage>
</organism>
<proteinExistence type="predicted"/>
<comment type="caution">
    <text evidence="1">The sequence shown here is derived from an EMBL/GenBank/DDBJ whole genome shotgun (WGS) entry which is preliminary data.</text>
</comment>
<name>A0A9X1QZI4_9FLAO</name>
<dbReference type="EMBL" id="JAIRBB010000009">
    <property type="protein sequence ID" value="MCG2431541.1"/>
    <property type="molecule type" value="Genomic_DNA"/>
</dbReference>
<accession>A0A9X1QZI4</accession>
<dbReference type="Proteomes" id="UP001139462">
    <property type="component" value="Unassembled WGS sequence"/>
</dbReference>
<dbReference type="RefSeq" id="WP_237608640.1">
    <property type="nucleotide sequence ID" value="NZ_JAIRBB010000009.1"/>
</dbReference>
<dbReference type="AlphaFoldDB" id="A0A9X1QZI4"/>
<gene>
    <name evidence="1" type="ORF">K8344_10460</name>
</gene>
<evidence type="ECO:0000313" key="1">
    <source>
        <dbReference type="EMBL" id="MCG2431541.1"/>
    </source>
</evidence>
<sequence>MKPKSTIAYIFAGLILMSLVFNSYSGFAHFVTDNITFVKPYCKNKISTAADSKAEVIDHQHEQQAQISLMCTSFVDFINPEFTLVYSEDNYENITFKEFLKLNLFDERNYLPPRLS</sequence>
<protein>
    <submittedName>
        <fullName evidence="1">Uncharacterized protein</fullName>
    </submittedName>
</protein>
<keyword evidence="2" id="KW-1185">Reference proteome</keyword>
<reference evidence="1" key="1">
    <citation type="submission" date="2021-09" db="EMBL/GenBank/DDBJ databases">
        <title>Genome of Aequorivita sp. strain F64183.</title>
        <authorList>
            <person name="Wang Y."/>
        </authorList>
    </citation>
    <scope>NUCLEOTIDE SEQUENCE</scope>
    <source>
        <strain evidence="1">F64183</strain>
    </source>
</reference>